<dbReference type="InterPro" id="IPR046453">
    <property type="entry name" value="GpA_ATPase"/>
</dbReference>
<evidence type="ECO:0000259" key="1">
    <source>
        <dbReference type="Pfam" id="PF05876"/>
    </source>
</evidence>
<accession>A0ABP9VY84</accession>
<evidence type="ECO:0008006" key="5">
    <source>
        <dbReference type="Google" id="ProtNLM"/>
    </source>
</evidence>
<dbReference type="EMBL" id="BAABRO010000018">
    <property type="protein sequence ID" value="GAA5510061.1"/>
    <property type="molecule type" value="Genomic_DNA"/>
</dbReference>
<dbReference type="Proteomes" id="UP001416858">
    <property type="component" value="Unassembled WGS sequence"/>
</dbReference>
<organism evidence="3 4">
    <name type="scientific">Novipirellula caenicola</name>
    <dbReference type="NCBI Taxonomy" id="1536901"/>
    <lineage>
        <taxon>Bacteria</taxon>
        <taxon>Pseudomonadati</taxon>
        <taxon>Planctomycetota</taxon>
        <taxon>Planctomycetia</taxon>
        <taxon>Pirellulales</taxon>
        <taxon>Pirellulaceae</taxon>
        <taxon>Novipirellula</taxon>
    </lineage>
</organism>
<dbReference type="Pfam" id="PF20454">
    <property type="entry name" value="GpA_nuclease"/>
    <property type="match status" value="1"/>
</dbReference>
<evidence type="ECO:0000259" key="2">
    <source>
        <dbReference type="Pfam" id="PF20454"/>
    </source>
</evidence>
<protein>
    <recommendedName>
        <fullName evidence="5">Phage terminase large subunit (GpA)</fullName>
    </recommendedName>
</protein>
<dbReference type="RefSeq" id="WP_345687665.1">
    <property type="nucleotide sequence ID" value="NZ_BAABRO010000018.1"/>
</dbReference>
<gene>
    <name evidence="3" type="ORF">Rcae01_05567</name>
</gene>
<comment type="caution">
    <text evidence="3">The sequence shown here is derived from an EMBL/GenBank/DDBJ whole genome shotgun (WGS) entry which is preliminary data.</text>
</comment>
<reference evidence="3 4" key="1">
    <citation type="submission" date="2024-02" db="EMBL/GenBank/DDBJ databases">
        <title>Rhodopirellula caenicola NBRC 110016.</title>
        <authorList>
            <person name="Ichikawa N."/>
            <person name="Katano-Makiyama Y."/>
            <person name="Hidaka K."/>
        </authorList>
    </citation>
    <scope>NUCLEOTIDE SEQUENCE [LARGE SCALE GENOMIC DNA]</scope>
    <source>
        <strain evidence="3 4">NBRC 110016</strain>
    </source>
</reference>
<evidence type="ECO:0000313" key="4">
    <source>
        <dbReference type="Proteomes" id="UP001416858"/>
    </source>
</evidence>
<name>A0ABP9VY84_9BACT</name>
<keyword evidence="4" id="KW-1185">Reference proteome</keyword>
<sequence length="684" mass="76751">MQRNRGGNRDGAIEMVTETSSAIREELARAFRNSKCDPPRSIVDFVLSDFVLPDGRSKGQRFTFARQPVLRLWFEAIDSGLFNEFVFTAPSQFGKTLSGFVAPLLYHLCEIQENYVLGVPYGDMAANKWEADIDPVLQASPRLRGMRPKHGSGSSGGRVRDSVTMAHGCICKFMSAGGQDAAKAGFTARTFGVTEAKAFSELKEASDEADALRQLRARQRSYPENERRSYVEGTVGNSEQLPWTLMPLSTRSRIVSPCPHCAEHISCEREDLHGWQDAKSEAEAKANAYFACPECGEKITEKQRAEALTYAVLLHHGQTIDKTGRIHGKPPTSRRLWFRCTAWHNMFLGAGDIAVDEWRAAQLAENSPEQQSAERELCQFVWCIPWDPPKLDTDIELDKVTISNRRLSLPRGTVPEDTVRVTVGTDMGMRTGWYLQLATRANGSRHICDYDCFDVPSHAMKLDDAVKVALNDLHKHLSSGVIFPDGRVIVPGERWYDAGYRPTPVLEFVYSHSGGNYNGAEVAAYGRGATAVQKGTFTLPNGKSTKVRQIGDDRLWFMEKERGQSHLKLYWDSDSTKYEVMQMLTLPETEPGSITLYSGVAKIHDRLARHLTNEPLTTVVNSLGVEKQVFMRKGANHLLDCLAMAIRADSRLAWRIKNTMSRANSEDCKEWYDEDRGNDWYDDA</sequence>
<feature type="domain" description="Phage terminase large subunit GpA ATPase" evidence="1">
    <location>
        <begin position="61"/>
        <end position="309"/>
    </location>
</feature>
<evidence type="ECO:0000313" key="3">
    <source>
        <dbReference type="EMBL" id="GAA5510061.1"/>
    </source>
</evidence>
<dbReference type="Pfam" id="PF05876">
    <property type="entry name" value="GpA_ATPase"/>
    <property type="match status" value="1"/>
</dbReference>
<proteinExistence type="predicted"/>
<dbReference type="InterPro" id="IPR046454">
    <property type="entry name" value="GpA_endonuclease"/>
</dbReference>
<feature type="domain" description="Terminase large subunit GpA endonuclease" evidence="2">
    <location>
        <begin position="355"/>
        <end position="649"/>
    </location>
</feature>